<evidence type="ECO:0000313" key="3">
    <source>
        <dbReference type="Proteomes" id="UP000037069"/>
    </source>
</evidence>
<feature type="compositionally biased region" description="Polar residues" evidence="1">
    <location>
        <begin position="76"/>
        <end position="101"/>
    </location>
</feature>
<accession>A0A0L0BXT3</accession>
<organism evidence="2 3">
    <name type="scientific">Lucilia cuprina</name>
    <name type="common">Green bottle fly</name>
    <name type="synonym">Australian sheep blowfly</name>
    <dbReference type="NCBI Taxonomy" id="7375"/>
    <lineage>
        <taxon>Eukaryota</taxon>
        <taxon>Metazoa</taxon>
        <taxon>Ecdysozoa</taxon>
        <taxon>Arthropoda</taxon>
        <taxon>Hexapoda</taxon>
        <taxon>Insecta</taxon>
        <taxon>Pterygota</taxon>
        <taxon>Neoptera</taxon>
        <taxon>Endopterygota</taxon>
        <taxon>Diptera</taxon>
        <taxon>Brachycera</taxon>
        <taxon>Muscomorpha</taxon>
        <taxon>Oestroidea</taxon>
        <taxon>Calliphoridae</taxon>
        <taxon>Luciliinae</taxon>
        <taxon>Lucilia</taxon>
    </lineage>
</organism>
<dbReference type="Proteomes" id="UP000037069">
    <property type="component" value="Unassembled WGS sequence"/>
</dbReference>
<protein>
    <submittedName>
        <fullName evidence="2">Uncharacterized protein</fullName>
    </submittedName>
</protein>
<proteinExistence type="predicted"/>
<comment type="caution">
    <text evidence="2">The sequence shown here is derived from an EMBL/GenBank/DDBJ whole genome shotgun (WGS) entry which is preliminary data.</text>
</comment>
<name>A0A0L0BXT3_LUCCU</name>
<keyword evidence="3" id="KW-1185">Reference proteome</keyword>
<dbReference type="EMBL" id="JRES01001169">
    <property type="protein sequence ID" value="KNC24832.1"/>
    <property type="molecule type" value="Genomic_DNA"/>
</dbReference>
<gene>
    <name evidence="2" type="ORF">FF38_03712</name>
</gene>
<feature type="compositionally biased region" description="Polar residues" evidence="1">
    <location>
        <begin position="108"/>
        <end position="120"/>
    </location>
</feature>
<evidence type="ECO:0000313" key="2">
    <source>
        <dbReference type="EMBL" id="KNC24832.1"/>
    </source>
</evidence>
<feature type="region of interest" description="Disordered" evidence="1">
    <location>
        <begin position="74"/>
        <end position="120"/>
    </location>
</feature>
<dbReference type="AlphaFoldDB" id="A0A0L0BXT3"/>
<sequence length="152" mass="16707">MADKNCTFCSKNNKDNCLLTDIVSSEKIKEIFNIELGPLKCKKVFVCVNCLNDIVAFIKKYGKLRSCLMKFEASRRSTTSFKTSEQKSSTNTPIKSESSNVAADKTTPKSVAKSTQQKDSNVAAVNPTEIAGANVDDMAVEIQTTLIINKKK</sequence>
<reference evidence="2 3" key="1">
    <citation type="journal article" date="2015" name="Nat. Commun.">
        <title>Lucilia cuprina genome unlocks parasitic fly biology to underpin future interventions.</title>
        <authorList>
            <person name="Anstead C.A."/>
            <person name="Korhonen P.K."/>
            <person name="Young N.D."/>
            <person name="Hall R.S."/>
            <person name="Jex A.R."/>
            <person name="Murali S.C."/>
            <person name="Hughes D.S."/>
            <person name="Lee S.F."/>
            <person name="Perry T."/>
            <person name="Stroehlein A.J."/>
            <person name="Ansell B.R."/>
            <person name="Breugelmans B."/>
            <person name="Hofmann A."/>
            <person name="Qu J."/>
            <person name="Dugan S."/>
            <person name="Lee S.L."/>
            <person name="Chao H."/>
            <person name="Dinh H."/>
            <person name="Han Y."/>
            <person name="Doddapaneni H.V."/>
            <person name="Worley K.C."/>
            <person name="Muzny D.M."/>
            <person name="Ioannidis P."/>
            <person name="Waterhouse R.M."/>
            <person name="Zdobnov E.M."/>
            <person name="James P.J."/>
            <person name="Bagnall N.H."/>
            <person name="Kotze A.C."/>
            <person name="Gibbs R.A."/>
            <person name="Richards S."/>
            <person name="Batterham P."/>
            <person name="Gasser R.B."/>
        </authorList>
    </citation>
    <scope>NUCLEOTIDE SEQUENCE [LARGE SCALE GENOMIC DNA]</scope>
    <source>
        <strain evidence="2 3">LS</strain>
        <tissue evidence="2">Full body</tissue>
    </source>
</reference>
<evidence type="ECO:0000256" key="1">
    <source>
        <dbReference type="SAM" id="MobiDB-lite"/>
    </source>
</evidence>